<dbReference type="PROSITE" id="PS51257">
    <property type="entry name" value="PROKAR_LIPOPROTEIN"/>
    <property type="match status" value="1"/>
</dbReference>
<dbReference type="EMBL" id="JAGGKS010000001">
    <property type="protein sequence ID" value="MBP1924550.1"/>
    <property type="molecule type" value="Genomic_DNA"/>
</dbReference>
<evidence type="ECO:0000256" key="1">
    <source>
        <dbReference type="SAM" id="Coils"/>
    </source>
</evidence>
<feature type="signal peptide" evidence="2">
    <location>
        <begin position="1"/>
        <end position="22"/>
    </location>
</feature>
<name>A0ABS4GA38_9FIRM</name>
<evidence type="ECO:0000313" key="4">
    <source>
        <dbReference type="Proteomes" id="UP001519342"/>
    </source>
</evidence>
<accession>A0ABS4GA38</accession>
<keyword evidence="4" id="KW-1185">Reference proteome</keyword>
<dbReference type="Proteomes" id="UP001519342">
    <property type="component" value="Unassembled WGS sequence"/>
</dbReference>
<sequence length="638" mass="73667">MKKTTILSIVLLALLVITSGCNQNTGATQANVQQQNIVEDSYLLFVSNNDNEYIGDLYLKKETGEKEKLSSDVQKDNFYFLALKESVVFIDKDNNLYLKEKGKEKELITSEASYNYKFFSNESGLIFIKGADSELYIRHEGKEKEKIASDVAYYDVTEDGNTIYFANFEGDLYVKKSDVEKEKLASNVINFYMSDDGNIVYYLSTDSNLYIRNLSEPDNRKLASGQIMDITVSSDGKMITYLNEYNFDKGRGELYFINEDNTPKKIASDVTDYQLCNNGELVYYLNEENNLLSVVTGKEEKNKISGEISNFSSSYKGDIIVFENLDGSIYLQDGDKEKEKIGDNIKSWNVINNIIVFLTDDKDLYLKESGKEKEKLATDIQNYAVSRFDKSLTYCNVNSELYLKVLGEDPIKILDNIRDFPAVYFSNITIFENKLRLEDIRGVWLGTDNDDELFIEITNDNMFKIYFEGALQDKTTAVMEEATLTTGTLVFDENSMYFLDSDTNLYIEYLNENKLIVNDKEFTKIDKNEFQVKLDEQKKAYEEQQRILEEQIALQNKIEEAEDVAYDILYTYQVVSVSSANFYESPWLDSEILGTLNSGYEFFIDDTYVDDHGKIWCYIETYDQYGDYFTGWTEYSNF</sequence>
<dbReference type="SUPFAM" id="SSF69304">
    <property type="entry name" value="Tricorn protease N-terminal domain"/>
    <property type="match status" value="2"/>
</dbReference>
<dbReference type="Gene3D" id="2.120.10.30">
    <property type="entry name" value="TolB, C-terminal domain"/>
    <property type="match status" value="1"/>
</dbReference>
<reference evidence="3 4" key="1">
    <citation type="submission" date="2021-03" db="EMBL/GenBank/DDBJ databases">
        <title>Genomic Encyclopedia of Type Strains, Phase IV (KMG-IV): sequencing the most valuable type-strain genomes for metagenomic binning, comparative biology and taxonomic classification.</title>
        <authorList>
            <person name="Goeker M."/>
        </authorList>
    </citation>
    <scope>NUCLEOTIDE SEQUENCE [LARGE SCALE GENOMIC DNA]</scope>
    <source>
        <strain evidence="3 4">DSM 24004</strain>
    </source>
</reference>
<feature type="chain" id="PRO_5046464538" description="DUF5050 domain-containing protein" evidence="2">
    <location>
        <begin position="23"/>
        <end position="638"/>
    </location>
</feature>
<feature type="coiled-coil region" evidence="1">
    <location>
        <begin position="527"/>
        <end position="564"/>
    </location>
</feature>
<organism evidence="3 4">
    <name type="scientific">Sedimentibacter acidaminivorans</name>
    <dbReference type="NCBI Taxonomy" id="913099"/>
    <lineage>
        <taxon>Bacteria</taxon>
        <taxon>Bacillati</taxon>
        <taxon>Bacillota</taxon>
        <taxon>Tissierellia</taxon>
        <taxon>Sedimentibacter</taxon>
    </lineage>
</organism>
<evidence type="ECO:0000313" key="3">
    <source>
        <dbReference type="EMBL" id="MBP1924550.1"/>
    </source>
</evidence>
<dbReference type="Gene3D" id="2.30.30.40">
    <property type="entry name" value="SH3 Domains"/>
    <property type="match status" value="1"/>
</dbReference>
<protein>
    <recommendedName>
        <fullName evidence="5">DUF5050 domain-containing protein</fullName>
    </recommendedName>
</protein>
<proteinExistence type="predicted"/>
<keyword evidence="1" id="KW-0175">Coiled coil</keyword>
<dbReference type="InterPro" id="IPR011042">
    <property type="entry name" value="6-blade_b-propeller_TolB-like"/>
</dbReference>
<dbReference type="RefSeq" id="WP_209510302.1">
    <property type="nucleotide sequence ID" value="NZ_JAGGKS010000001.1"/>
</dbReference>
<keyword evidence="2" id="KW-0732">Signal</keyword>
<comment type="caution">
    <text evidence="3">The sequence shown here is derived from an EMBL/GenBank/DDBJ whole genome shotgun (WGS) entry which is preliminary data.</text>
</comment>
<evidence type="ECO:0008006" key="5">
    <source>
        <dbReference type="Google" id="ProtNLM"/>
    </source>
</evidence>
<gene>
    <name evidence="3" type="ORF">J2Z76_000403</name>
</gene>
<evidence type="ECO:0000256" key="2">
    <source>
        <dbReference type="SAM" id="SignalP"/>
    </source>
</evidence>